<feature type="region of interest" description="Disordered" evidence="1">
    <location>
        <begin position="19"/>
        <end position="49"/>
    </location>
</feature>
<name>A0A6X8K7N1_SALDZ</name>
<sequence length="94" mass="9891">KIAGGGSANRERKLCCVSSMEGGGTEYPETSDGKPPKPGVSRKHPDRMQCSPPALPDPVCFWGKPGLHKGTGGQGENRILVAVFLVSILSALKF</sequence>
<reference evidence="2" key="1">
    <citation type="journal article" date="2018" name="Genome Biol.">
        <title>SKESA: strategic k-mer extension for scrupulous assemblies.</title>
        <authorList>
            <person name="Souvorov A."/>
            <person name="Agarwala R."/>
            <person name="Lipman D.J."/>
        </authorList>
    </citation>
    <scope>NUCLEOTIDE SEQUENCE</scope>
    <source>
        <strain evidence="2">Salmonella enterica</strain>
    </source>
</reference>
<reference evidence="2" key="2">
    <citation type="submission" date="2019-10" db="EMBL/GenBank/DDBJ databases">
        <authorList>
            <consortium name="NCBI Pathogen Detection Project"/>
        </authorList>
    </citation>
    <scope>NUCLEOTIDE SEQUENCE</scope>
    <source>
        <strain evidence="2">Salmonella enterica</strain>
    </source>
</reference>
<protein>
    <submittedName>
        <fullName evidence="2">Uncharacterized protein</fullName>
    </submittedName>
</protein>
<evidence type="ECO:0000313" key="2">
    <source>
        <dbReference type="EMBL" id="HAB1993612.1"/>
    </source>
</evidence>
<dbReference type="EMBL" id="DAAFYE010000068">
    <property type="protein sequence ID" value="HAB1993612.1"/>
    <property type="molecule type" value="Genomic_DNA"/>
</dbReference>
<evidence type="ECO:0000256" key="1">
    <source>
        <dbReference type="SAM" id="MobiDB-lite"/>
    </source>
</evidence>
<proteinExistence type="predicted"/>
<organism evidence="2">
    <name type="scientific">Salmonella diarizonae</name>
    <dbReference type="NCBI Taxonomy" id="59204"/>
    <lineage>
        <taxon>Bacteria</taxon>
        <taxon>Pseudomonadati</taxon>
        <taxon>Pseudomonadota</taxon>
        <taxon>Gammaproteobacteria</taxon>
        <taxon>Enterobacterales</taxon>
        <taxon>Enterobacteriaceae</taxon>
        <taxon>Salmonella</taxon>
    </lineage>
</organism>
<dbReference type="AlphaFoldDB" id="A0A6X8K7N1"/>
<feature type="non-terminal residue" evidence="2">
    <location>
        <position position="1"/>
    </location>
</feature>
<accession>A0A6X8K7N1</accession>
<gene>
    <name evidence="2" type="ORF">GB088_21250</name>
</gene>
<comment type="caution">
    <text evidence="2">The sequence shown here is derived from an EMBL/GenBank/DDBJ whole genome shotgun (WGS) entry which is preliminary data.</text>
</comment>